<dbReference type="AlphaFoldDB" id="A0AAD9CVU0"/>
<comment type="caution">
    <text evidence="2">The sequence shown here is derived from an EMBL/GenBank/DDBJ whole genome shotgun (WGS) entry which is preliminary data.</text>
</comment>
<dbReference type="PANTHER" id="PTHR28244:SF1">
    <property type="entry name" value="RNA POLYMERASE I-SPECIFIC TRANSCRIPTION INITIATION FACTOR RRN11"/>
    <property type="match status" value="1"/>
</dbReference>
<dbReference type="GO" id="GO:0001164">
    <property type="term" value="F:RNA polymerase I core promoter sequence-specific DNA binding"/>
    <property type="evidence" value="ECO:0007669"/>
    <property type="project" value="InterPro"/>
</dbReference>
<keyword evidence="3" id="KW-1185">Reference proteome</keyword>
<sequence>MPHHAEQLSPHAPFTVTSTTPVRSIYIHNLVDLLHVCLLKGHYDQARRAWAILIRCREIDWRSRWNWGLALLDQAFAAATDGQHGQQQQTQATQASSYPLSQIRGGGSESEQWLNNLQTRLIPEPDKPAVLHARILHMIKRDRHRAALSELELWLVSYPYATSGPLHTYAGLLAFYLAQPESARLTNLQANASTSPDPDSPPSSTKRPKEAPNPSLLRGARNWFVKALELDTEDQVARDFIRLIDEPDGSDNESLYADSGVRNLSDSDTELDEQA</sequence>
<evidence type="ECO:0000313" key="2">
    <source>
        <dbReference type="EMBL" id="KAK1923027.1"/>
    </source>
</evidence>
<accession>A0AAD9CVU0</accession>
<dbReference type="GO" id="GO:0042790">
    <property type="term" value="P:nucleolar large rRNA transcription by RNA polymerase I"/>
    <property type="evidence" value="ECO:0007669"/>
    <property type="project" value="TreeGrafter"/>
</dbReference>
<dbReference type="GO" id="GO:0070860">
    <property type="term" value="C:RNA polymerase I core factor complex"/>
    <property type="evidence" value="ECO:0007669"/>
    <property type="project" value="TreeGrafter"/>
</dbReference>
<feature type="region of interest" description="Disordered" evidence="1">
    <location>
        <begin position="244"/>
        <end position="275"/>
    </location>
</feature>
<gene>
    <name evidence="2" type="ORF">DB88DRAFT_493508</name>
</gene>
<dbReference type="EMBL" id="JAODAN010000007">
    <property type="protein sequence ID" value="KAK1923027.1"/>
    <property type="molecule type" value="Genomic_DNA"/>
</dbReference>
<dbReference type="InterPro" id="IPR053029">
    <property type="entry name" value="RNA_pol_I-specific_init_factor"/>
</dbReference>
<feature type="compositionally biased region" description="Low complexity" evidence="1">
    <location>
        <begin position="193"/>
        <end position="205"/>
    </location>
</feature>
<feature type="region of interest" description="Disordered" evidence="1">
    <location>
        <begin position="190"/>
        <end position="216"/>
    </location>
</feature>
<feature type="region of interest" description="Disordered" evidence="1">
    <location>
        <begin position="82"/>
        <end position="107"/>
    </location>
</feature>
<dbReference type="PANTHER" id="PTHR28244">
    <property type="entry name" value="RNA POLYMERASE I-SPECIFIC TRANSCRIPTION INITIATION FACTOR RRN11"/>
    <property type="match status" value="1"/>
</dbReference>
<dbReference type="InterPro" id="IPR007224">
    <property type="entry name" value="TIF_Rrn11"/>
</dbReference>
<dbReference type="Proteomes" id="UP001182556">
    <property type="component" value="Unassembled WGS sequence"/>
</dbReference>
<evidence type="ECO:0000313" key="3">
    <source>
        <dbReference type="Proteomes" id="UP001182556"/>
    </source>
</evidence>
<evidence type="ECO:0000256" key="1">
    <source>
        <dbReference type="SAM" id="MobiDB-lite"/>
    </source>
</evidence>
<dbReference type="GO" id="GO:0017025">
    <property type="term" value="F:TBP-class protein binding"/>
    <property type="evidence" value="ECO:0007669"/>
    <property type="project" value="TreeGrafter"/>
</dbReference>
<dbReference type="Pfam" id="PF04090">
    <property type="entry name" value="Rrn11"/>
    <property type="match status" value="1"/>
</dbReference>
<proteinExistence type="predicted"/>
<reference evidence="2" key="1">
    <citation type="submission" date="2023-02" db="EMBL/GenBank/DDBJ databases">
        <title>Identification and recombinant expression of a fungal hydrolase from Papiliotrema laurentii that hydrolyzes apple cutin and clears colloidal polyester polyurethane.</title>
        <authorList>
            <consortium name="DOE Joint Genome Institute"/>
            <person name="Roman V.A."/>
            <person name="Bojanowski C."/>
            <person name="Crable B.R."/>
            <person name="Wagner D.N."/>
            <person name="Hung C.S."/>
            <person name="Nadeau L.J."/>
            <person name="Schratz L."/>
            <person name="Haridas S."/>
            <person name="Pangilinan J."/>
            <person name="Lipzen A."/>
            <person name="Na H."/>
            <person name="Yan M."/>
            <person name="Ng V."/>
            <person name="Grigoriev I.V."/>
            <person name="Spatafora J.W."/>
            <person name="Barlow D."/>
            <person name="Biffinger J."/>
            <person name="Kelley-Loughnane N."/>
            <person name="Varaljay V.A."/>
            <person name="Crookes-Goodson W.J."/>
        </authorList>
    </citation>
    <scope>NUCLEOTIDE SEQUENCE</scope>
    <source>
        <strain evidence="2">5307AH</strain>
    </source>
</reference>
<dbReference type="GO" id="GO:0001181">
    <property type="term" value="F:RNA polymerase I general transcription initiation factor activity"/>
    <property type="evidence" value="ECO:0007669"/>
    <property type="project" value="InterPro"/>
</dbReference>
<protein>
    <submittedName>
        <fullName evidence="2">Uncharacterized protein</fullName>
    </submittedName>
</protein>
<name>A0AAD9CVU0_PAPLA</name>
<feature type="compositionally biased region" description="Low complexity" evidence="1">
    <location>
        <begin position="82"/>
        <end position="95"/>
    </location>
</feature>
<organism evidence="2 3">
    <name type="scientific">Papiliotrema laurentii</name>
    <name type="common">Cryptococcus laurentii</name>
    <dbReference type="NCBI Taxonomy" id="5418"/>
    <lineage>
        <taxon>Eukaryota</taxon>
        <taxon>Fungi</taxon>
        <taxon>Dikarya</taxon>
        <taxon>Basidiomycota</taxon>
        <taxon>Agaricomycotina</taxon>
        <taxon>Tremellomycetes</taxon>
        <taxon>Tremellales</taxon>
        <taxon>Rhynchogastremaceae</taxon>
        <taxon>Papiliotrema</taxon>
    </lineage>
</organism>